<evidence type="ECO:0000313" key="2">
    <source>
        <dbReference type="Proteomes" id="UP001172109"/>
    </source>
</evidence>
<protein>
    <recommendedName>
        <fullName evidence="3">Fis family transcriptional regulator</fullName>
    </recommendedName>
</protein>
<dbReference type="RefSeq" id="WP_137962512.1">
    <property type="nucleotide sequence ID" value="NZ_JAUJQS010000043.1"/>
</dbReference>
<gene>
    <name evidence="1" type="ORF">QZM56_36045</name>
</gene>
<comment type="caution">
    <text evidence="1">The sequence shown here is derived from an EMBL/GenBank/DDBJ whole genome shotgun (WGS) entry which is preliminary data.</text>
</comment>
<evidence type="ECO:0000313" key="1">
    <source>
        <dbReference type="EMBL" id="MDN7569924.1"/>
    </source>
</evidence>
<dbReference type="Proteomes" id="UP001172109">
    <property type="component" value="Unassembled WGS sequence"/>
</dbReference>
<reference evidence="1" key="1">
    <citation type="submission" date="2023-07" db="EMBL/GenBank/DDBJ databases">
        <title>A collection of bacterial strains from the Burkholderia cepacia Research Laboratory and Repository.</title>
        <authorList>
            <person name="Lipuma J."/>
            <person name="Spilker T."/>
            <person name="Caverly L."/>
        </authorList>
    </citation>
    <scope>NUCLEOTIDE SEQUENCE</scope>
    <source>
        <strain evidence="1">AU44979</strain>
    </source>
</reference>
<organism evidence="1 2">
    <name type="scientific">Burkholderia contaminans</name>
    <dbReference type="NCBI Taxonomy" id="488447"/>
    <lineage>
        <taxon>Bacteria</taxon>
        <taxon>Pseudomonadati</taxon>
        <taxon>Pseudomonadota</taxon>
        <taxon>Betaproteobacteria</taxon>
        <taxon>Burkholderiales</taxon>
        <taxon>Burkholderiaceae</taxon>
        <taxon>Burkholderia</taxon>
        <taxon>Burkholderia cepacia complex</taxon>
    </lineage>
</organism>
<sequence>MFSYRNYQRHPALCGRLTTLMKKRGIGRKRTAPKASRALAPIIGSFPMSQERISIATAWHIALDQIKRGTGRRTEVEMVADALNLALILCERGHFPHLIEIVKEAQEAFVGWLDSGPRRGNWRMSGEPLAASCTAIAVLDAQIATAPTEDILLSQQEIQRRIMQGDVHSGHDKKMQQAA</sequence>
<accession>A0AAP4VMI9</accession>
<dbReference type="AlphaFoldDB" id="A0AAP4VMI9"/>
<evidence type="ECO:0008006" key="3">
    <source>
        <dbReference type="Google" id="ProtNLM"/>
    </source>
</evidence>
<dbReference type="EMBL" id="JAUJQS010000043">
    <property type="protein sequence ID" value="MDN7569924.1"/>
    <property type="molecule type" value="Genomic_DNA"/>
</dbReference>
<name>A0AAP4VMI9_9BURK</name>
<proteinExistence type="predicted"/>